<gene>
    <name evidence="2" type="ORF">C7455_10356</name>
</gene>
<organism evidence="2 3">
    <name type="scientific">Roseicyclus mahoneyensis</name>
    <dbReference type="NCBI Taxonomy" id="164332"/>
    <lineage>
        <taxon>Bacteria</taxon>
        <taxon>Pseudomonadati</taxon>
        <taxon>Pseudomonadota</taxon>
        <taxon>Alphaproteobacteria</taxon>
        <taxon>Rhodobacterales</taxon>
        <taxon>Roseobacteraceae</taxon>
        <taxon>Roseicyclus</taxon>
    </lineage>
</organism>
<dbReference type="EMBL" id="QGGW01000003">
    <property type="protein sequence ID" value="PWK60858.1"/>
    <property type="molecule type" value="Genomic_DNA"/>
</dbReference>
<dbReference type="Gene3D" id="3.30.420.40">
    <property type="match status" value="2"/>
</dbReference>
<name>A0A316GKX9_9RHOB</name>
<dbReference type="InterPro" id="IPR043129">
    <property type="entry name" value="ATPase_NBD"/>
</dbReference>
<dbReference type="InterPro" id="IPR000905">
    <property type="entry name" value="Gcp-like_dom"/>
</dbReference>
<comment type="caution">
    <text evidence="2">The sequence shown here is derived from an EMBL/GenBank/DDBJ whole genome shotgun (WGS) entry which is preliminary data.</text>
</comment>
<sequence length="193" mass="19379">MLAAAQEDMGKGQAERLMPLIAEVLATGGADLAQLDAIGVGIGPGNFTGIRISVSAARGLALALGIPAVGVSTLEARAHSLPRPVTVIEDARRGEVYVQTFDGVQAEAPVLLHAGEMGHVVPTAAVTGTGAAATAAIVAKLTALPAAMPLAEAIACIAATRFRDPALPRPAPLYLRAADAAPARDGGPVMLAR</sequence>
<dbReference type="GO" id="GO:0005829">
    <property type="term" value="C:cytosol"/>
    <property type="evidence" value="ECO:0007669"/>
    <property type="project" value="TreeGrafter"/>
</dbReference>
<accession>A0A316GKX9</accession>
<dbReference type="InterPro" id="IPR022496">
    <property type="entry name" value="T6A_TsaB"/>
</dbReference>
<dbReference type="PANTHER" id="PTHR11735:SF11">
    <property type="entry name" value="TRNA THREONYLCARBAMOYLADENOSINE BIOSYNTHESIS PROTEIN TSAB"/>
    <property type="match status" value="1"/>
</dbReference>
<proteinExistence type="predicted"/>
<dbReference type="SUPFAM" id="SSF53067">
    <property type="entry name" value="Actin-like ATPase domain"/>
    <property type="match status" value="2"/>
</dbReference>
<keyword evidence="3" id="KW-1185">Reference proteome</keyword>
<protein>
    <submittedName>
        <fullName evidence="2">tRNA threonylcarbamoyl adenosine modification protein YeaZ</fullName>
    </submittedName>
</protein>
<dbReference type="GO" id="GO:0002949">
    <property type="term" value="P:tRNA threonylcarbamoyladenosine modification"/>
    <property type="evidence" value="ECO:0007669"/>
    <property type="project" value="InterPro"/>
</dbReference>
<dbReference type="Proteomes" id="UP000245708">
    <property type="component" value="Unassembled WGS sequence"/>
</dbReference>
<reference evidence="2 3" key="1">
    <citation type="submission" date="2018-05" db="EMBL/GenBank/DDBJ databases">
        <title>Genomic Encyclopedia of Type Strains, Phase IV (KMG-IV): sequencing the most valuable type-strain genomes for metagenomic binning, comparative biology and taxonomic classification.</title>
        <authorList>
            <person name="Goeker M."/>
        </authorList>
    </citation>
    <scope>NUCLEOTIDE SEQUENCE [LARGE SCALE GENOMIC DNA]</scope>
    <source>
        <strain evidence="2 3">DSM 16097</strain>
    </source>
</reference>
<evidence type="ECO:0000259" key="1">
    <source>
        <dbReference type="Pfam" id="PF00814"/>
    </source>
</evidence>
<dbReference type="PANTHER" id="PTHR11735">
    <property type="entry name" value="TRNA N6-ADENOSINE THREONYLCARBAMOYLTRANSFERASE"/>
    <property type="match status" value="1"/>
</dbReference>
<feature type="domain" description="Gcp-like" evidence="1">
    <location>
        <begin position="13"/>
        <end position="100"/>
    </location>
</feature>
<dbReference type="Pfam" id="PF00814">
    <property type="entry name" value="TsaD"/>
    <property type="match status" value="1"/>
</dbReference>
<evidence type="ECO:0000313" key="3">
    <source>
        <dbReference type="Proteomes" id="UP000245708"/>
    </source>
</evidence>
<dbReference type="AlphaFoldDB" id="A0A316GKX9"/>
<evidence type="ECO:0000313" key="2">
    <source>
        <dbReference type="EMBL" id="PWK60858.1"/>
    </source>
</evidence>
<dbReference type="NCBIfam" id="TIGR03725">
    <property type="entry name" value="T6A_YeaZ"/>
    <property type="match status" value="1"/>
</dbReference>